<evidence type="ECO:0000256" key="2">
    <source>
        <dbReference type="ARBA" id="ARBA00022840"/>
    </source>
</evidence>
<dbReference type="AlphaFoldDB" id="A0ABD2Y7T3"/>
<keyword evidence="1" id="KW-0547">Nucleotide-binding</keyword>
<organism evidence="4 5">
    <name type="scientific">Cinchona calisaya</name>
    <dbReference type="NCBI Taxonomy" id="153742"/>
    <lineage>
        <taxon>Eukaryota</taxon>
        <taxon>Viridiplantae</taxon>
        <taxon>Streptophyta</taxon>
        <taxon>Embryophyta</taxon>
        <taxon>Tracheophyta</taxon>
        <taxon>Spermatophyta</taxon>
        <taxon>Magnoliopsida</taxon>
        <taxon>eudicotyledons</taxon>
        <taxon>Gunneridae</taxon>
        <taxon>Pentapetalae</taxon>
        <taxon>asterids</taxon>
        <taxon>lamiids</taxon>
        <taxon>Gentianales</taxon>
        <taxon>Rubiaceae</taxon>
        <taxon>Cinchonoideae</taxon>
        <taxon>Cinchoneae</taxon>
        <taxon>Cinchona</taxon>
    </lineage>
</organism>
<evidence type="ECO:0000313" key="4">
    <source>
        <dbReference type="EMBL" id="KAL3503093.1"/>
    </source>
</evidence>
<dbReference type="EMBL" id="JBJUIK010000015">
    <property type="protein sequence ID" value="KAL3503093.1"/>
    <property type="molecule type" value="Genomic_DNA"/>
</dbReference>
<feature type="domain" description="Protein kinase" evidence="3">
    <location>
        <begin position="22"/>
        <end position="321"/>
    </location>
</feature>
<evidence type="ECO:0000256" key="1">
    <source>
        <dbReference type="ARBA" id="ARBA00022741"/>
    </source>
</evidence>
<keyword evidence="2" id="KW-0067">ATP-binding</keyword>
<dbReference type="PROSITE" id="PS50011">
    <property type="entry name" value="PROTEIN_KINASE_DOM"/>
    <property type="match status" value="1"/>
</dbReference>
<dbReference type="PANTHER" id="PTHR27001">
    <property type="entry name" value="OS01G0253100 PROTEIN"/>
    <property type="match status" value="1"/>
</dbReference>
<dbReference type="Proteomes" id="UP001630127">
    <property type="component" value="Unassembled WGS sequence"/>
</dbReference>
<dbReference type="GO" id="GO:0005524">
    <property type="term" value="F:ATP binding"/>
    <property type="evidence" value="ECO:0007669"/>
    <property type="project" value="UniProtKB-KW"/>
</dbReference>
<evidence type="ECO:0000313" key="5">
    <source>
        <dbReference type="Proteomes" id="UP001630127"/>
    </source>
</evidence>
<sequence>MVYLEAAVMYPYRKMEYYTDNFNEQNFIGNFQFGKFYRGVIKWMGNRKQPIVVKVWDTSTPKNLKANQLRLMNELILFQHEKIPSHPGMVVKLYGFCSDGKHLAIIYEIKPLDTVYNLIPKANFTWLQRVKVAVGLARMLRSLHSGRKPFDPFVVGNIDAAHVMVDEECNPRLLDFGMICGGIFPKRQSFRIYGCDTDPCMDRKGELTEKTDVFAFGVVLLCLITKTVYVENGKSDIPSVLYEWAWTKYKSYKSGGEDGKSDHLLVHQSLSAEPDYCSSDGCTIVNLGMKCIDNIQSERPTMKQVYKQLLKLEVVKHHANFVGLE</sequence>
<dbReference type="SUPFAM" id="SSF56112">
    <property type="entry name" value="Protein kinase-like (PK-like)"/>
    <property type="match status" value="1"/>
</dbReference>
<dbReference type="Pfam" id="PF07714">
    <property type="entry name" value="PK_Tyr_Ser-Thr"/>
    <property type="match status" value="1"/>
</dbReference>
<comment type="caution">
    <text evidence="4">The sequence shown here is derived from an EMBL/GenBank/DDBJ whole genome shotgun (WGS) entry which is preliminary data.</text>
</comment>
<dbReference type="InterPro" id="IPR000719">
    <property type="entry name" value="Prot_kinase_dom"/>
</dbReference>
<dbReference type="PANTHER" id="PTHR27001:SF931">
    <property type="entry name" value="OS11G0664100 PROTEIN"/>
    <property type="match status" value="1"/>
</dbReference>
<dbReference type="Gene3D" id="3.30.200.20">
    <property type="entry name" value="Phosphorylase Kinase, domain 1"/>
    <property type="match status" value="1"/>
</dbReference>
<dbReference type="InterPro" id="IPR001245">
    <property type="entry name" value="Ser-Thr/Tyr_kinase_cat_dom"/>
</dbReference>
<evidence type="ECO:0000259" key="3">
    <source>
        <dbReference type="PROSITE" id="PS50011"/>
    </source>
</evidence>
<keyword evidence="5" id="KW-1185">Reference proteome</keyword>
<protein>
    <recommendedName>
        <fullName evidence="3">Protein kinase domain-containing protein</fullName>
    </recommendedName>
</protein>
<dbReference type="InterPro" id="IPR011009">
    <property type="entry name" value="Kinase-like_dom_sf"/>
</dbReference>
<proteinExistence type="predicted"/>
<gene>
    <name evidence="4" type="ORF">ACH5RR_037542</name>
</gene>
<reference evidence="4 5" key="1">
    <citation type="submission" date="2024-11" db="EMBL/GenBank/DDBJ databases">
        <title>A near-complete genome assembly of Cinchona calisaya.</title>
        <authorList>
            <person name="Lian D.C."/>
            <person name="Zhao X.W."/>
            <person name="Wei L."/>
        </authorList>
    </citation>
    <scope>NUCLEOTIDE SEQUENCE [LARGE SCALE GENOMIC DNA]</scope>
    <source>
        <tissue evidence="4">Nenye</tissue>
    </source>
</reference>
<accession>A0ABD2Y7T3</accession>
<dbReference type="Gene3D" id="1.10.510.10">
    <property type="entry name" value="Transferase(Phosphotransferase) domain 1"/>
    <property type="match status" value="1"/>
</dbReference>
<name>A0ABD2Y7T3_9GENT</name>